<dbReference type="InterPro" id="IPR046283">
    <property type="entry name" value="DUF6320"/>
</dbReference>
<feature type="transmembrane region" description="Helical" evidence="1">
    <location>
        <begin position="132"/>
        <end position="152"/>
    </location>
</feature>
<dbReference type="Pfam" id="PF19845">
    <property type="entry name" value="DUF6320"/>
    <property type="match status" value="1"/>
</dbReference>
<organism evidence="2">
    <name type="scientific">Christensenella massiliensis</name>
    <dbReference type="NCBI Taxonomy" id="1805714"/>
    <lineage>
        <taxon>Bacteria</taxon>
        <taxon>Bacillati</taxon>
        <taxon>Bacillota</taxon>
        <taxon>Clostridia</taxon>
        <taxon>Christensenellales</taxon>
        <taxon>Christensenellaceae</taxon>
        <taxon>Christensenella</taxon>
    </lineage>
</organism>
<gene>
    <name evidence="2" type="ORF">PUP29_10915</name>
</gene>
<evidence type="ECO:0000313" key="2">
    <source>
        <dbReference type="EMBL" id="XCC62026.1"/>
    </source>
</evidence>
<keyword evidence="1" id="KW-0812">Transmembrane</keyword>
<dbReference type="EMBL" id="CP117826">
    <property type="protein sequence ID" value="XCC62026.1"/>
    <property type="molecule type" value="Genomic_DNA"/>
</dbReference>
<accession>A0AAU8A7V0</accession>
<feature type="transmembrane region" description="Helical" evidence="1">
    <location>
        <begin position="50"/>
        <end position="69"/>
    </location>
</feature>
<proteinExistence type="predicted"/>
<reference evidence="2" key="1">
    <citation type="submission" date="2023-02" db="EMBL/GenBank/DDBJ databases">
        <title>Gut commensal Christensenella minuta modulates host metabolism via a new class of secondary bile acids.</title>
        <authorList>
            <person name="Liu C."/>
        </authorList>
    </citation>
    <scope>NUCLEOTIDE SEQUENCE</scope>
    <source>
        <strain evidence="2">CA70</strain>
    </source>
</reference>
<dbReference type="RefSeq" id="WP_079545816.1">
    <property type="nucleotide sequence ID" value="NZ_CP117826.1"/>
</dbReference>
<protein>
    <submittedName>
        <fullName evidence="2">DUF6320 domain-containing protein</fullName>
    </submittedName>
</protein>
<keyword evidence="1" id="KW-0472">Membrane</keyword>
<dbReference type="AlphaFoldDB" id="A0AAU8A7V0"/>
<feature type="transmembrane region" description="Helical" evidence="1">
    <location>
        <begin position="194"/>
        <end position="212"/>
    </location>
</feature>
<feature type="transmembrane region" description="Helical" evidence="1">
    <location>
        <begin position="107"/>
        <end position="126"/>
    </location>
</feature>
<sequence length="222" mass="24250">MGKCEYCGVTVRGSSACPLCGRKVRAQRSEKMYPDGSADSPKAKNKRLPFWQAAVTLSVVGACAWVNLATRGSTGGYWCLDIAAVFAYLWVLVLHTVKSSAQGSLKLSLQALLVMVMLCVFDWNAGRGLWSVNFGIPIVCAGFIFLATYIVVTRKMSWSGYIGYMAAVALFGQIPVVSVMLGLAQIAWPGIAAAGYAVFTFLVMLMFANGRYKNERVRRLRF</sequence>
<evidence type="ECO:0000256" key="1">
    <source>
        <dbReference type="SAM" id="Phobius"/>
    </source>
</evidence>
<name>A0AAU8A7V0_9FIRM</name>
<keyword evidence="1" id="KW-1133">Transmembrane helix</keyword>
<feature type="transmembrane region" description="Helical" evidence="1">
    <location>
        <begin position="75"/>
        <end position="95"/>
    </location>
</feature>
<feature type="transmembrane region" description="Helical" evidence="1">
    <location>
        <begin position="164"/>
        <end position="188"/>
    </location>
</feature>